<dbReference type="InterPro" id="IPR000150">
    <property type="entry name" value="Cof"/>
</dbReference>
<gene>
    <name evidence="6" type="ORF">OMED0936_LOCUS429</name>
</gene>
<evidence type="ECO:0000313" key="6">
    <source>
        <dbReference type="EMBL" id="CAD8727512.1"/>
    </source>
</evidence>
<dbReference type="InterPro" id="IPR036412">
    <property type="entry name" value="HAD-like_sf"/>
</dbReference>
<feature type="coiled-coil region" evidence="3">
    <location>
        <begin position="614"/>
        <end position="641"/>
    </location>
</feature>
<evidence type="ECO:0000256" key="4">
    <source>
        <dbReference type="SAM" id="MobiDB-lite"/>
    </source>
</evidence>
<evidence type="ECO:0000256" key="3">
    <source>
        <dbReference type="SAM" id="Coils"/>
    </source>
</evidence>
<evidence type="ECO:0000259" key="5">
    <source>
        <dbReference type="Pfam" id="PF04755"/>
    </source>
</evidence>
<dbReference type="SFLD" id="SFLDS00003">
    <property type="entry name" value="Haloacid_Dehalogenase"/>
    <property type="match status" value="1"/>
</dbReference>
<feature type="compositionally biased region" description="Basic and acidic residues" evidence="4">
    <location>
        <begin position="37"/>
        <end position="46"/>
    </location>
</feature>
<dbReference type="PANTHER" id="PTHR10000">
    <property type="entry name" value="PHOSPHOSERINE PHOSPHATASE"/>
    <property type="match status" value="1"/>
</dbReference>
<name>A0A6U0ADY5_9CHLO</name>
<dbReference type="Gene3D" id="3.30.1240.10">
    <property type="match status" value="1"/>
</dbReference>
<feature type="region of interest" description="Disordered" evidence="4">
    <location>
        <begin position="404"/>
        <end position="434"/>
    </location>
</feature>
<feature type="region of interest" description="Disordered" evidence="4">
    <location>
        <begin position="579"/>
        <end position="605"/>
    </location>
</feature>
<feature type="compositionally biased region" description="Polar residues" evidence="4">
    <location>
        <begin position="14"/>
        <end position="23"/>
    </location>
</feature>
<protein>
    <recommendedName>
        <fullName evidence="5">Plastid lipid-associated protein/fibrillin conserved domain-containing protein</fullName>
    </recommendedName>
</protein>
<feature type="region of interest" description="Disordered" evidence="4">
    <location>
        <begin position="1"/>
        <end position="91"/>
    </location>
</feature>
<proteinExistence type="predicted"/>
<dbReference type="GO" id="GO:0009536">
    <property type="term" value="C:plastid"/>
    <property type="evidence" value="ECO:0007669"/>
    <property type="project" value="UniProtKB-SubCell"/>
</dbReference>
<dbReference type="GO" id="GO:0016791">
    <property type="term" value="F:phosphatase activity"/>
    <property type="evidence" value="ECO:0007669"/>
    <property type="project" value="UniProtKB-ARBA"/>
</dbReference>
<feature type="domain" description="Plastid lipid-associated protein/fibrillin conserved" evidence="5">
    <location>
        <begin position="683"/>
        <end position="751"/>
    </location>
</feature>
<dbReference type="InterPro" id="IPR023214">
    <property type="entry name" value="HAD_sf"/>
</dbReference>
<dbReference type="Gene3D" id="3.40.50.1000">
    <property type="entry name" value="HAD superfamily/HAD-like"/>
    <property type="match status" value="1"/>
</dbReference>
<feature type="compositionally biased region" description="Low complexity" evidence="4">
    <location>
        <begin position="51"/>
        <end position="68"/>
    </location>
</feature>
<accession>A0A6U0ADY5</accession>
<comment type="subcellular location">
    <subcellularLocation>
        <location evidence="1">Plastid</location>
    </subcellularLocation>
</comment>
<dbReference type="InterPro" id="IPR006843">
    <property type="entry name" value="PAP/fibrillin_dom"/>
</dbReference>
<dbReference type="SFLD" id="SFLDG01140">
    <property type="entry name" value="C2.B:_Phosphomannomutase_and_P"/>
    <property type="match status" value="1"/>
</dbReference>
<feature type="compositionally biased region" description="Polar residues" evidence="4">
    <location>
        <begin position="583"/>
        <end position="596"/>
    </location>
</feature>
<dbReference type="NCBIfam" id="TIGR00099">
    <property type="entry name" value="Cof-subfamily"/>
    <property type="match status" value="1"/>
</dbReference>
<dbReference type="Pfam" id="PF04755">
    <property type="entry name" value="PAP_fibrillin"/>
    <property type="match status" value="1"/>
</dbReference>
<reference evidence="6" key="1">
    <citation type="submission" date="2021-01" db="EMBL/GenBank/DDBJ databases">
        <authorList>
            <person name="Corre E."/>
            <person name="Pelletier E."/>
            <person name="Niang G."/>
            <person name="Scheremetjew M."/>
            <person name="Finn R."/>
            <person name="Kale V."/>
            <person name="Holt S."/>
            <person name="Cochrane G."/>
            <person name="Meng A."/>
            <person name="Brown T."/>
            <person name="Cohen L."/>
        </authorList>
    </citation>
    <scope>NUCLEOTIDE SEQUENCE</scope>
    <source>
        <strain evidence="6">Clade-D-RCC2573</strain>
    </source>
</reference>
<dbReference type="InterPro" id="IPR006379">
    <property type="entry name" value="HAD-SF_hydro_IIB"/>
</dbReference>
<organism evidence="6">
    <name type="scientific">Ostreococcus mediterraneus</name>
    <dbReference type="NCBI Taxonomy" id="1486918"/>
    <lineage>
        <taxon>Eukaryota</taxon>
        <taxon>Viridiplantae</taxon>
        <taxon>Chlorophyta</taxon>
        <taxon>Mamiellophyceae</taxon>
        <taxon>Mamiellales</taxon>
        <taxon>Bathycoccaceae</taxon>
        <taxon>Ostreococcus</taxon>
    </lineage>
</organism>
<dbReference type="Pfam" id="PF08282">
    <property type="entry name" value="Hydrolase_3"/>
    <property type="match status" value="1"/>
</dbReference>
<dbReference type="PRINTS" id="PR00119">
    <property type="entry name" value="CATATPASE"/>
</dbReference>
<dbReference type="PANTHER" id="PTHR10000:SF8">
    <property type="entry name" value="HAD SUPERFAMILY HYDROLASE-LIKE, TYPE 3"/>
    <property type="match status" value="1"/>
</dbReference>
<dbReference type="EMBL" id="HBFF01000537">
    <property type="protein sequence ID" value="CAD8727512.1"/>
    <property type="molecule type" value="Transcribed_RNA"/>
</dbReference>
<sequence>MALARAHGAPLSLGGTNLTSTSVTARKAATRARARRNARDGDDGRRKMSAARDGGARAAAPGSSKGAANEGARGKENASRRRRRRARARDDDGDREIKLIVTDVDGTLLDGKQALGAATERALRRAAELGVSTVVATGKTRGPWARDLYARLGDVNANMPGLFIQGLVVCDGAGKVISSRTLESGKAKEILRFARTRGCVAVAFCKDRIVCATRNPWTDKVLDYGEPVPVECGDLIAACDGLEINKILLFGEDEAVTRFRAEAAVVLADACDITTAVPGMLEFLPKGASKGSAVRELCETMGIDAANVLAIGDGENDVEMLTFAGVGVAVGNASAAAKSVADVVLEETNDQNAVAAAVEKYVLGPRAREMDALDKATAKSEQTPAEEAASAKAKRLIDDVQARVNGNSSDAPSKASPPPAPSAVPAASATKVLPTKVPPLSDEERAARIKADAEVMAHQARIKAEMEEKMIGILRKVVKGAQSVSESVVEKASAKNTASMDDDEFEETVNTAFGAADADEGSGSFDSFDEDELAEMKQQQLQEMERAAEASKQLLERQRANAARLKKLNEELEAAKAALAQSRGDNASTSVPSRTPASDAESKERAKAEMIVAKTSLKKAIAKAEVDAKNAEAAVKEDEAKDAAAAKAPSGLFGFVASAFKTVSAMTSAESIQRQREAERATAKANVLSRVVYCDGGRSCTPDTFARIQEQIKALESKNPTKRPAASSLMLGRWSCAFTNSSQILGTDNFIKQNGPVFFSFDIETQRCEIQRSWPALVERATMTTTRDGTKLDLNIEQSKVLGIPLPQRNVERDYSSLEVTYLDLDLAVCRGCDEKVYVFIQNDPSYRLSADGTQKMLR</sequence>
<keyword evidence="3" id="KW-0175">Coiled coil</keyword>
<dbReference type="AlphaFoldDB" id="A0A6U0ADY5"/>
<keyword evidence="2" id="KW-0934">Plastid</keyword>
<dbReference type="NCBIfam" id="TIGR01484">
    <property type="entry name" value="HAD-SF-IIB"/>
    <property type="match status" value="1"/>
</dbReference>
<evidence type="ECO:0000256" key="1">
    <source>
        <dbReference type="ARBA" id="ARBA00004474"/>
    </source>
</evidence>
<evidence type="ECO:0000256" key="2">
    <source>
        <dbReference type="ARBA" id="ARBA00022640"/>
    </source>
</evidence>
<dbReference type="SUPFAM" id="SSF56784">
    <property type="entry name" value="HAD-like"/>
    <property type="match status" value="1"/>
</dbReference>
<dbReference type="GO" id="GO:0005829">
    <property type="term" value="C:cytosol"/>
    <property type="evidence" value="ECO:0007669"/>
    <property type="project" value="TreeGrafter"/>
</dbReference>
<dbReference type="GO" id="GO:0000287">
    <property type="term" value="F:magnesium ion binding"/>
    <property type="evidence" value="ECO:0007669"/>
    <property type="project" value="TreeGrafter"/>
</dbReference>